<dbReference type="NCBIfam" id="TIGR02401">
    <property type="entry name" value="trehalose_TreY"/>
    <property type="match status" value="1"/>
</dbReference>
<evidence type="ECO:0000313" key="3">
    <source>
        <dbReference type="Proteomes" id="UP000667802"/>
    </source>
</evidence>
<dbReference type="EMBL" id="JAALHA020000009">
    <property type="protein sequence ID" value="MDR9896847.1"/>
    <property type="molecule type" value="Genomic_DNA"/>
</dbReference>
<keyword evidence="3" id="KW-1185">Reference proteome</keyword>
<name>A0AAP5IB34_9CYAN</name>
<feature type="domain" description="Glycosyl hydrolase family 13 catalytic" evidence="1">
    <location>
        <begin position="12"/>
        <end position="509"/>
    </location>
</feature>
<organism evidence="2 3">
    <name type="scientific">Aetokthonos hydrillicola Thurmond2011</name>
    <dbReference type="NCBI Taxonomy" id="2712845"/>
    <lineage>
        <taxon>Bacteria</taxon>
        <taxon>Bacillati</taxon>
        <taxon>Cyanobacteriota</taxon>
        <taxon>Cyanophyceae</taxon>
        <taxon>Nostocales</taxon>
        <taxon>Hapalosiphonaceae</taxon>
        <taxon>Aetokthonos</taxon>
    </lineage>
</organism>
<dbReference type="InterPro" id="IPR006047">
    <property type="entry name" value="GH13_cat_dom"/>
</dbReference>
<dbReference type="InterPro" id="IPR017853">
    <property type="entry name" value="GH"/>
</dbReference>
<comment type="caution">
    <text evidence="2">The sequence shown here is derived from an EMBL/GenBank/DDBJ whole genome shotgun (WGS) entry which is preliminary data.</text>
</comment>
<dbReference type="CDD" id="cd11336">
    <property type="entry name" value="AmyAc_MTSase"/>
    <property type="match status" value="1"/>
</dbReference>
<dbReference type="RefSeq" id="WP_208350628.1">
    <property type="nucleotide sequence ID" value="NZ_JAALHA020000009.1"/>
</dbReference>
<dbReference type="Proteomes" id="UP000667802">
    <property type="component" value="Unassembled WGS sequence"/>
</dbReference>
<dbReference type="Gene3D" id="3.20.20.80">
    <property type="entry name" value="Glycosidases"/>
    <property type="match status" value="4"/>
</dbReference>
<gene>
    <name evidence="2" type="primary">treY</name>
    <name evidence="2" type="ORF">G7B40_020085</name>
</gene>
<dbReference type="SUPFAM" id="SSF51445">
    <property type="entry name" value="(Trans)glycosidases"/>
    <property type="match status" value="1"/>
</dbReference>
<dbReference type="InterPro" id="IPR012767">
    <property type="entry name" value="Trehalose_TreY"/>
</dbReference>
<protein>
    <submittedName>
        <fullName evidence="2">Malto-oligosyltrehalose synthase</fullName>
    </submittedName>
</protein>
<dbReference type="PANTHER" id="PTHR10357:SF216">
    <property type="entry name" value="MALTOOLIGOSYL TREHALOSE SYNTHASE-RELATED"/>
    <property type="match status" value="1"/>
</dbReference>
<sequence length="932" mass="107761">MRIPTATYRIQFNSAFGFEAAKAITSYLAELGISDLYASPIFKARAGSSHGYDIVDPTQLNPEIGTEESFENLIQDLKQKNMGWLQDIVPNHMAYDSENKYLMDILENGPDSIYVDYFDISWNSPFGSNQEPILVPLLGNFYGDCLENGEIQLQYDESGLSINYYSLKLPIKLESYASFLNRNLGKLVTNLGRKHPTFVRLLGLLYSVKNIPSEATARQRRDQTEFVKGLLWELYTDNSEIQAFIDENLELFNGEKGKPESFNLLDNLLSEQFYRLSYWKVGAEEINYRRFFTVNELISVKVEELKVFNNTHCLISQLVEEGKITGLRVDHIDGLYDPTQYIERLKEKTGDTYILVEKILQHGEDLPDNWSIQGTSGYDYLNYVNDIFCQTENQDKFTQIYADITGNKTPYEEIVAEKKHLIIDRNFAGDIENLTVLLKKIAGMYRHGNDFTINGLKQALAEVLTRFPVYRTYVTQDSLSDMDRYYIQEVTEAAKANTPLLSHELNFIQKLMLLEYEDSLTQAEKDQWLYFVMRVQQYTGPLMAKGVEDTALYVYNRFVALNEVGGEPGRFGIELSEFHEFNQKRQNRWSHAMSTLSTHDTKRGEDTRARLNVLSEIPDEWQQHVRNWMEINYSYKKNVKRVTMPAKNDEYLFYQTLIGAFPFAEEEYSSFVQRVKDYLLKAIREAKVYTAWLRQNSTYENAFIDFVSAVLETPERSTFLEEFLPFQKKVAYYGIFNSLSQTLLKITSPGVPDFYQGTELWDFSLVDPDNRRPVDFEIRQSYLQEIKKQAQTDILKLIADLLNHKEDARIKLFVIVQALKARTEYLDVFQKGSYLPLEAGGRFKEHIVAFARSHGDTTIITIAPRFFTKLIQLGEYPLGKQIWDDTYLYLPKEVSSSWKDAITEQPVQANGKLLIGEVLKHFPVALLTSTTT</sequence>
<dbReference type="AlphaFoldDB" id="A0AAP5IB34"/>
<dbReference type="GO" id="GO:0005992">
    <property type="term" value="P:trehalose biosynthetic process"/>
    <property type="evidence" value="ECO:0007669"/>
    <property type="project" value="TreeGrafter"/>
</dbReference>
<accession>A0AAP5IB34</accession>
<dbReference type="GO" id="GO:0030980">
    <property type="term" value="P:alpha-glucan catabolic process"/>
    <property type="evidence" value="ECO:0007669"/>
    <property type="project" value="TreeGrafter"/>
</dbReference>
<dbReference type="Pfam" id="PF00128">
    <property type="entry name" value="Alpha-amylase"/>
    <property type="match status" value="1"/>
</dbReference>
<dbReference type="SMART" id="SM00642">
    <property type="entry name" value="Aamy"/>
    <property type="match status" value="1"/>
</dbReference>
<dbReference type="GO" id="GO:0047470">
    <property type="term" value="F:(1,4)-alpha-D-glucan 1-alpha-D-glucosylmutase activity"/>
    <property type="evidence" value="ECO:0007669"/>
    <property type="project" value="TreeGrafter"/>
</dbReference>
<proteinExistence type="predicted"/>
<evidence type="ECO:0000313" key="2">
    <source>
        <dbReference type="EMBL" id="MDR9896847.1"/>
    </source>
</evidence>
<reference evidence="3" key="1">
    <citation type="journal article" date="2021" name="Science">
        <title>Hunting the eagle killer: A cyanobacterial neurotoxin causes vacuolar myelinopathy.</title>
        <authorList>
            <person name="Breinlinger S."/>
            <person name="Phillips T.J."/>
            <person name="Haram B.N."/>
            <person name="Mares J."/>
            <person name="Martinez Yerena J.A."/>
            <person name="Hrouzek P."/>
            <person name="Sobotka R."/>
            <person name="Henderson W.M."/>
            <person name="Schmieder P."/>
            <person name="Williams S.M."/>
            <person name="Lauderdale J.D."/>
            <person name="Wilde H.D."/>
            <person name="Gerrin W."/>
            <person name="Kust A."/>
            <person name="Washington J.W."/>
            <person name="Wagner C."/>
            <person name="Geier B."/>
            <person name="Liebeke M."/>
            <person name="Enke H."/>
            <person name="Niedermeyer T.H.J."/>
            <person name="Wilde S.B."/>
        </authorList>
    </citation>
    <scope>NUCLEOTIDE SEQUENCE [LARGE SCALE GENOMIC DNA]</scope>
    <source>
        <strain evidence="3">Thurmond2011</strain>
    </source>
</reference>
<evidence type="ECO:0000259" key="1">
    <source>
        <dbReference type="SMART" id="SM00642"/>
    </source>
</evidence>
<dbReference type="PANTHER" id="PTHR10357">
    <property type="entry name" value="ALPHA-AMYLASE FAMILY MEMBER"/>
    <property type="match status" value="1"/>
</dbReference>